<name>A0A8T3V506_9EURY</name>
<dbReference type="RefSeq" id="WP_303738755.1">
    <property type="nucleotide sequence ID" value="NZ_SUTK01000014.1"/>
</dbReference>
<keyword evidence="1" id="KW-0472">Membrane</keyword>
<dbReference type="EMBL" id="SUTK01000014">
    <property type="protein sequence ID" value="MBE6501653.1"/>
    <property type="molecule type" value="Genomic_DNA"/>
</dbReference>
<evidence type="ECO:0000313" key="2">
    <source>
        <dbReference type="EMBL" id="MBE6501653.1"/>
    </source>
</evidence>
<proteinExistence type="predicted"/>
<reference evidence="2" key="1">
    <citation type="submission" date="2019-04" db="EMBL/GenBank/DDBJ databases">
        <title>Evolution of Biomass-Degrading Anaerobic Consortia Revealed by Metagenomics.</title>
        <authorList>
            <person name="Peng X."/>
        </authorList>
    </citation>
    <scope>NUCLEOTIDE SEQUENCE</scope>
    <source>
        <strain evidence="2">SIG18</strain>
    </source>
</reference>
<evidence type="ECO:0000313" key="3">
    <source>
        <dbReference type="Proteomes" id="UP000783037"/>
    </source>
</evidence>
<organism evidence="2 3">
    <name type="scientific">Methanobrevibacter thaueri</name>
    <dbReference type="NCBI Taxonomy" id="190975"/>
    <lineage>
        <taxon>Archaea</taxon>
        <taxon>Methanobacteriati</taxon>
        <taxon>Methanobacteriota</taxon>
        <taxon>Methanomada group</taxon>
        <taxon>Methanobacteria</taxon>
        <taxon>Methanobacteriales</taxon>
        <taxon>Methanobacteriaceae</taxon>
        <taxon>Methanobrevibacter</taxon>
    </lineage>
</organism>
<gene>
    <name evidence="2" type="ORF">E7Z79_04350</name>
</gene>
<feature type="transmembrane region" description="Helical" evidence="1">
    <location>
        <begin position="63"/>
        <end position="83"/>
    </location>
</feature>
<sequence length="238" mass="26268">MKKCPECGNPSYDGAPVCGNCGYTFPKPKVAPPKKEDIFQEKPRLEKKTDDDGIITIIKKNKLVIGTILLITLIVICGIVIMGSSNNNTSSNSNPVIQSTNDLVEFDEGEFSFKYPSTWKQVNGSDEEHTDAVFFQNENNATIEFYNISTDANSLKDITQQRISHAQEGGDYVELVETITLDGRNSSNMLIENADGDYTRYVSMFSDGRLYVFKVTGSSENSLTSEDIESAIKSADIA</sequence>
<comment type="caution">
    <text evidence="2">The sequence shown here is derived from an EMBL/GenBank/DDBJ whole genome shotgun (WGS) entry which is preliminary data.</text>
</comment>
<evidence type="ECO:0000256" key="1">
    <source>
        <dbReference type="SAM" id="Phobius"/>
    </source>
</evidence>
<accession>A0A8T3V506</accession>
<dbReference type="Proteomes" id="UP000783037">
    <property type="component" value="Unassembled WGS sequence"/>
</dbReference>
<dbReference type="AlphaFoldDB" id="A0A8T3V506"/>
<protein>
    <submittedName>
        <fullName evidence="2">Zinc ribbon domain-containing protein</fullName>
    </submittedName>
</protein>
<keyword evidence="1" id="KW-0812">Transmembrane</keyword>
<keyword evidence="1" id="KW-1133">Transmembrane helix</keyword>